<dbReference type="GO" id="GO:0005737">
    <property type="term" value="C:cytoplasm"/>
    <property type="evidence" value="ECO:0007669"/>
    <property type="project" value="TreeGrafter"/>
</dbReference>
<dbReference type="Pfam" id="PF02423">
    <property type="entry name" value="OCD_Mu_crystall"/>
    <property type="match status" value="1"/>
</dbReference>
<dbReference type="GO" id="GO:0008473">
    <property type="term" value="F:ornithine cyclodeaminase activity"/>
    <property type="evidence" value="ECO:0007669"/>
    <property type="project" value="UniProtKB-EC"/>
</dbReference>
<comment type="caution">
    <text evidence="1">The sequence shown here is derived from an EMBL/GenBank/DDBJ whole genome shotgun (WGS) entry which is preliminary data.</text>
</comment>
<dbReference type="InterPro" id="IPR036291">
    <property type="entry name" value="NAD(P)-bd_dom_sf"/>
</dbReference>
<gene>
    <name evidence="1" type="ORF">GGQ54_000106</name>
</gene>
<dbReference type="EC" id="4.3.1.12" evidence="1"/>
<keyword evidence="1" id="KW-0456">Lyase</keyword>
<organism evidence="1 2">
    <name type="scientific">Naumannella cuiyingiana</name>
    <dbReference type="NCBI Taxonomy" id="1347891"/>
    <lineage>
        <taxon>Bacteria</taxon>
        <taxon>Bacillati</taxon>
        <taxon>Actinomycetota</taxon>
        <taxon>Actinomycetes</taxon>
        <taxon>Propionibacteriales</taxon>
        <taxon>Propionibacteriaceae</taxon>
        <taxon>Naumannella</taxon>
    </lineage>
</organism>
<dbReference type="InterPro" id="IPR023401">
    <property type="entry name" value="ODC_N"/>
</dbReference>
<dbReference type="InterPro" id="IPR003462">
    <property type="entry name" value="ODC_Mu_crystall"/>
</dbReference>
<sequence length="321" mass="31573">MPIRVLDHATVAALIDPLAIIDSQRAVFAAYARGEVALAPRGLLPGPDGSTAFAYAARAGERAGAVAKFGSVNPANVAAGRPAISATILAQDPTTGRLAAILDGEAVTTARTAAASAVAAQLLAAPGPGRVAVLGAGVQARAHLRALAAVGLLGEAVVIGRSAGSADALVTELGPELGVPLAAGTLSQVGDAAIVVCATTSTEPVLDAGDVASGALVISVGSFAPHAAELTPALLDRAGLVVVDDIATAREQAGCLVRAGAAGVRPRLHALGELLNDPPGRDPERIVVYNSVGLGFQDAAAVAPILAAAAEQDAGRLIELG</sequence>
<dbReference type="PIRSF" id="PIRSF001439">
    <property type="entry name" value="CryM"/>
    <property type="match status" value="1"/>
</dbReference>
<dbReference type="Gene3D" id="3.30.1780.10">
    <property type="entry name" value="ornithine cyclodeaminase, domain 1"/>
    <property type="match status" value="1"/>
</dbReference>
<dbReference type="AlphaFoldDB" id="A0A7Z0IJK9"/>
<dbReference type="PANTHER" id="PTHR13812">
    <property type="entry name" value="KETIMINE REDUCTASE MU-CRYSTALLIN"/>
    <property type="match status" value="1"/>
</dbReference>
<evidence type="ECO:0000313" key="2">
    <source>
        <dbReference type="Proteomes" id="UP000527616"/>
    </source>
</evidence>
<dbReference type="EMBL" id="JACBZS010000001">
    <property type="protein sequence ID" value="NYI69546.1"/>
    <property type="molecule type" value="Genomic_DNA"/>
</dbReference>
<accession>A0A7Z0IJK9</accession>
<dbReference type="SUPFAM" id="SSF51735">
    <property type="entry name" value="NAD(P)-binding Rossmann-fold domains"/>
    <property type="match status" value="1"/>
</dbReference>
<proteinExistence type="predicted"/>
<dbReference type="RefSeq" id="WP_179443606.1">
    <property type="nucleotide sequence ID" value="NZ_JACBZS010000001.1"/>
</dbReference>
<dbReference type="Gene3D" id="3.40.50.720">
    <property type="entry name" value="NAD(P)-binding Rossmann-like Domain"/>
    <property type="match status" value="1"/>
</dbReference>
<keyword evidence="2" id="KW-1185">Reference proteome</keyword>
<name>A0A7Z0IJK9_9ACTN</name>
<protein>
    <submittedName>
        <fullName evidence="1">Ornithine cyclodeaminase</fullName>
        <ecNumber evidence="1">4.3.1.12</ecNumber>
    </submittedName>
</protein>
<dbReference type="PANTHER" id="PTHR13812:SF19">
    <property type="entry name" value="KETIMINE REDUCTASE MU-CRYSTALLIN"/>
    <property type="match status" value="1"/>
</dbReference>
<dbReference type="Proteomes" id="UP000527616">
    <property type="component" value="Unassembled WGS sequence"/>
</dbReference>
<evidence type="ECO:0000313" key="1">
    <source>
        <dbReference type="EMBL" id="NYI69546.1"/>
    </source>
</evidence>
<reference evidence="1 2" key="1">
    <citation type="submission" date="2020-07" db="EMBL/GenBank/DDBJ databases">
        <title>Sequencing the genomes of 1000 actinobacteria strains.</title>
        <authorList>
            <person name="Klenk H.-P."/>
        </authorList>
    </citation>
    <scope>NUCLEOTIDE SEQUENCE [LARGE SCALE GENOMIC DNA]</scope>
    <source>
        <strain evidence="1 2">DSM 103164</strain>
    </source>
</reference>